<organism evidence="2">
    <name type="scientific">marine sediment metagenome</name>
    <dbReference type="NCBI Taxonomy" id="412755"/>
    <lineage>
        <taxon>unclassified sequences</taxon>
        <taxon>metagenomes</taxon>
        <taxon>ecological metagenomes</taxon>
    </lineage>
</organism>
<keyword evidence="1" id="KW-0812">Transmembrane</keyword>
<proteinExistence type="predicted"/>
<evidence type="ECO:0000256" key="1">
    <source>
        <dbReference type="SAM" id="Phobius"/>
    </source>
</evidence>
<keyword evidence="1" id="KW-0472">Membrane</keyword>
<accession>X1QP42</accession>
<name>X1QP42_9ZZZZ</name>
<feature type="non-terminal residue" evidence="2">
    <location>
        <position position="67"/>
    </location>
</feature>
<sequence length="67" mass="7320">MGTLNRALTYMSYKRWIFVAVGLFAIGMTVGLAIPTDVADFLAEDLAALEELGIIFGPFQFSTAIFI</sequence>
<feature type="transmembrane region" description="Helical" evidence="1">
    <location>
        <begin position="16"/>
        <end position="34"/>
    </location>
</feature>
<keyword evidence="1" id="KW-1133">Transmembrane helix</keyword>
<protein>
    <submittedName>
        <fullName evidence="2">Uncharacterized protein</fullName>
    </submittedName>
</protein>
<reference evidence="2" key="1">
    <citation type="journal article" date="2014" name="Front. Microbiol.">
        <title>High frequency of phylogenetically diverse reductive dehalogenase-homologous genes in deep subseafloor sedimentary metagenomes.</title>
        <authorList>
            <person name="Kawai M."/>
            <person name="Futagami T."/>
            <person name="Toyoda A."/>
            <person name="Takaki Y."/>
            <person name="Nishi S."/>
            <person name="Hori S."/>
            <person name="Arai W."/>
            <person name="Tsubouchi T."/>
            <person name="Morono Y."/>
            <person name="Uchiyama I."/>
            <person name="Ito T."/>
            <person name="Fujiyama A."/>
            <person name="Inagaki F."/>
            <person name="Takami H."/>
        </authorList>
    </citation>
    <scope>NUCLEOTIDE SEQUENCE</scope>
    <source>
        <strain evidence="2">Expedition CK06-06</strain>
    </source>
</reference>
<dbReference type="AlphaFoldDB" id="X1QP42"/>
<comment type="caution">
    <text evidence="2">The sequence shown here is derived from an EMBL/GenBank/DDBJ whole genome shotgun (WGS) entry which is preliminary data.</text>
</comment>
<dbReference type="EMBL" id="BARV01042986">
    <property type="protein sequence ID" value="GAI52755.1"/>
    <property type="molecule type" value="Genomic_DNA"/>
</dbReference>
<gene>
    <name evidence="2" type="ORF">S06H3_64381</name>
</gene>
<evidence type="ECO:0000313" key="2">
    <source>
        <dbReference type="EMBL" id="GAI52755.1"/>
    </source>
</evidence>